<dbReference type="Pfam" id="PF26639">
    <property type="entry name" value="Het-6_barrel"/>
    <property type="match status" value="1"/>
</dbReference>
<proteinExistence type="predicted"/>
<protein>
    <recommendedName>
        <fullName evidence="1">Heterokaryon incompatibility domain-containing protein</fullName>
    </recommendedName>
</protein>
<evidence type="ECO:0000259" key="1">
    <source>
        <dbReference type="Pfam" id="PF06985"/>
    </source>
</evidence>
<sequence>MPPYQYQPLNEREHEIRLVNILPGSRGSEMVVELQHCNLIPCGSNPQFEALSYTWGSPENGVEIKIGRIGHDALTVTQNLGVALQYLRYLDKPRTLWIDAICVNQKDLLERSQQVMRMPDLYTQADRVVVWLGPEGIDTQLALHTLEDLSFKVAVDWNFWTCKPAPGLEASEEHWTDPDCVLPYNDNVVMGIATLFKRPWYERLWVQQEIRLANDAAIVLCGHDTILFSRLRKAALCLFNKRTLPYISKEVLNHVWQMGNIGYRNVVGIMASTRFCKCFDPRDRVFAVLSFMEKEDRNLVIRPNYNETVEKVFEETTRKWIVHNTALDVLHLCSRSSTHTALPSWVPDLCHPPTAKPFQLVAKASSRTSCEASFVQGILSLQGVPVATLSEVHTWLVEEETTEIIQRLAPPGLMNESYIGQQCTLLDAFCSTLNGGILSRCYIPDDISSPNFETFRETLKEIVKPDFDGTLSEISMGHLDNVERYLKGRLFFRTKQGHMGLAPIATLPGDEVVILLGGRSAFVLRPTSHDKYQLVGECYIHDFMYGEALLGTLPPYYRSVSRFDIKRSSKE</sequence>
<comment type="caution">
    <text evidence="2">The sequence shown here is derived from an EMBL/GenBank/DDBJ whole genome shotgun (WGS) entry which is preliminary data.</text>
</comment>
<evidence type="ECO:0000313" key="3">
    <source>
        <dbReference type="Proteomes" id="UP000696280"/>
    </source>
</evidence>
<dbReference type="InterPro" id="IPR010730">
    <property type="entry name" value="HET"/>
</dbReference>
<dbReference type="OrthoDB" id="2157530at2759"/>
<feature type="domain" description="Heterokaryon incompatibility" evidence="1">
    <location>
        <begin position="48"/>
        <end position="209"/>
    </location>
</feature>
<dbReference type="InterPro" id="IPR052895">
    <property type="entry name" value="HetReg/Transcr_Mod"/>
</dbReference>
<dbReference type="Proteomes" id="UP000696280">
    <property type="component" value="Unassembled WGS sequence"/>
</dbReference>
<dbReference type="AlphaFoldDB" id="A0A9N9KWF2"/>
<keyword evidence="3" id="KW-1185">Reference proteome</keyword>
<evidence type="ECO:0000313" key="2">
    <source>
        <dbReference type="EMBL" id="CAG8953863.1"/>
    </source>
</evidence>
<accession>A0A9N9KWF2</accession>
<gene>
    <name evidence="2" type="ORF">HYFRA_00006756</name>
</gene>
<dbReference type="PANTHER" id="PTHR24148">
    <property type="entry name" value="ANKYRIN REPEAT DOMAIN-CONTAINING PROTEIN 39 HOMOLOG-RELATED"/>
    <property type="match status" value="1"/>
</dbReference>
<dbReference type="EMBL" id="CAJVRL010000052">
    <property type="protein sequence ID" value="CAG8953863.1"/>
    <property type="molecule type" value="Genomic_DNA"/>
</dbReference>
<dbReference type="PANTHER" id="PTHR24148:SF73">
    <property type="entry name" value="HET DOMAIN PROTEIN (AFU_ORTHOLOGUE AFUA_8G01020)"/>
    <property type="match status" value="1"/>
</dbReference>
<name>A0A9N9KWF2_9HELO</name>
<dbReference type="Pfam" id="PF06985">
    <property type="entry name" value="HET"/>
    <property type="match status" value="1"/>
</dbReference>
<organism evidence="2 3">
    <name type="scientific">Hymenoscyphus fraxineus</name>
    <dbReference type="NCBI Taxonomy" id="746836"/>
    <lineage>
        <taxon>Eukaryota</taxon>
        <taxon>Fungi</taxon>
        <taxon>Dikarya</taxon>
        <taxon>Ascomycota</taxon>
        <taxon>Pezizomycotina</taxon>
        <taxon>Leotiomycetes</taxon>
        <taxon>Helotiales</taxon>
        <taxon>Helotiaceae</taxon>
        <taxon>Hymenoscyphus</taxon>
    </lineage>
</organism>
<reference evidence="2" key="1">
    <citation type="submission" date="2021-07" db="EMBL/GenBank/DDBJ databases">
        <authorList>
            <person name="Durling M."/>
        </authorList>
    </citation>
    <scope>NUCLEOTIDE SEQUENCE</scope>
</reference>